<feature type="transmembrane region" description="Helical" evidence="6">
    <location>
        <begin position="172"/>
        <end position="191"/>
    </location>
</feature>
<dbReference type="CDD" id="cd07346">
    <property type="entry name" value="ABC_6TM_exporters"/>
    <property type="match status" value="1"/>
</dbReference>
<evidence type="ECO:0000256" key="2">
    <source>
        <dbReference type="ARBA" id="ARBA00022692"/>
    </source>
</evidence>
<dbReference type="Gene3D" id="1.20.1560.10">
    <property type="entry name" value="ABC transporter type 1, transmembrane domain"/>
    <property type="match status" value="1"/>
</dbReference>
<comment type="caution">
    <text evidence="9">The sequence shown here is derived from an EMBL/GenBank/DDBJ whole genome shotgun (WGS) entry which is preliminary data.</text>
</comment>
<feature type="transmembrane region" description="Helical" evidence="6">
    <location>
        <begin position="148"/>
        <end position="166"/>
    </location>
</feature>
<dbReference type="GO" id="GO:0005886">
    <property type="term" value="C:plasma membrane"/>
    <property type="evidence" value="ECO:0007669"/>
    <property type="project" value="UniProtKB-SubCell"/>
</dbReference>
<feature type="region of interest" description="Disordered" evidence="5">
    <location>
        <begin position="337"/>
        <end position="358"/>
    </location>
</feature>
<dbReference type="RefSeq" id="WP_075128107.1">
    <property type="nucleotide sequence ID" value="NZ_MSIE01000047.1"/>
</dbReference>
<keyword evidence="4 6" id="KW-0472">Membrane</keyword>
<evidence type="ECO:0000256" key="1">
    <source>
        <dbReference type="ARBA" id="ARBA00004651"/>
    </source>
</evidence>
<dbReference type="InterPro" id="IPR017871">
    <property type="entry name" value="ABC_transporter-like_CS"/>
</dbReference>
<evidence type="ECO:0000256" key="5">
    <source>
        <dbReference type="SAM" id="MobiDB-lite"/>
    </source>
</evidence>
<reference evidence="9 10" key="1">
    <citation type="submission" date="2016-12" db="EMBL/GenBank/DDBJ databases">
        <title>The draft genome sequence of Actinophytocola sp. 11-183.</title>
        <authorList>
            <person name="Wang W."/>
            <person name="Yuan L."/>
        </authorList>
    </citation>
    <scope>NUCLEOTIDE SEQUENCE [LARGE SCALE GENOMIC DNA]</scope>
    <source>
        <strain evidence="9 10">11-183</strain>
    </source>
</reference>
<name>A0A1Q8CKP0_9PSEU</name>
<keyword evidence="10" id="KW-1185">Reference proteome</keyword>
<dbReference type="Proteomes" id="UP000185596">
    <property type="component" value="Unassembled WGS sequence"/>
</dbReference>
<dbReference type="GO" id="GO:0015421">
    <property type="term" value="F:ABC-type oligopeptide transporter activity"/>
    <property type="evidence" value="ECO:0007669"/>
    <property type="project" value="TreeGrafter"/>
</dbReference>
<dbReference type="InterPro" id="IPR039421">
    <property type="entry name" value="Type_1_exporter"/>
</dbReference>
<dbReference type="STRING" id="1912961.BU204_24555"/>
<keyword evidence="2 6" id="KW-0812">Transmembrane</keyword>
<organism evidence="9 10">
    <name type="scientific">Actinophytocola xanthii</name>
    <dbReference type="NCBI Taxonomy" id="1912961"/>
    <lineage>
        <taxon>Bacteria</taxon>
        <taxon>Bacillati</taxon>
        <taxon>Actinomycetota</taxon>
        <taxon>Actinomycetes</taxon>
        <taxon>Pseudonocardiales</taxon>
        <taxon>Pseudonocardiaceae</taxon>
    </lineage>
</organism>
<evidence type="ECO:0000313" key="10">
    <source>
        <dbReference type="Proteomes" id="UP000185596"/>
    </source>
</evidence>
<dbReference type="GO" id="GO:0005524">
    <property type="term" value="F:ATP binding"/>
    <property type="evidence" value="ECO:0007669"/>
    <property type="project" value="InterPro"/>
</dbReference>
<dbReference type="Pfam" id="PF00005">
    <property type="entry name" value="ABC_tran"/>
    <property type="match status" value="1"/>
</dbReference>
<evidence type="ECO:0000259" key="8">
    <source>
        <dbReference type="PROSITE" id="PS50929"/>
    </source>
</evidence>
<dbReference type="EMBL" id="MSIE01000047">
    <property type="protein sequence ID" value="OLF14913.1"/>
    <property type="molecule type" value="Genomic_DNA"/>
</dbReference>
<comment type="subcellular location">
    <subcellularLocation>
        <location evidence="1">Cell membrane</location>
        <topology evidence="1">Multi-pass membrane protein</topology>
    </subcellularLocation>
</comment>
<accession>A0A1Q8CKP0</accession>
<dbReference type="PROSITE" id="PS50893">
    <property type="entry name" value="ABC_TRANSPORTER_2"/>
    <property type="match status" value="1"/>
</dbReference>
<dbReference type="SUPFAM" id="SSF90123">
    <property type="entry name" value="ABC transporter transmembrane region"/>
    <property type="match status" value="1"/>
</dbReference>
<dbReference type="SUPFAM" id="SSF52540">
    <property type="entry name" value="P-loop containing nucleoside triphosphate hydrolases"/>
    <property type="match status" value="1"/>
</dbReference>
<dbReference type="GO" id="GO:0016887">
    <property type="term" value="F:ATP hydrolysis activity"/>
    <property type="evidence" value="ECO:0007669"/>
    <property type="project" value="InterPro"/>
</dbReference>
<evidence type="ECO:0000256" key="4">
    <source>
        <dbReference type="ARBA" id="ARBA00023136"/>
    </source>
</evidence>
<feature type="transmembrane region" description="Helical" evidence="6">
    <location>
        <begin position="70"/>
        <end position="90"/>
    </location>
</feature>
<dbReference type="Gene3D" id="3.40.50.300">
    <property type="entry name" value="P-loop containing nucleotide triphosphate hydrolases"/>
    <property type="match status" value="1"/>
</dbReference>
<dbReference type="InterPro" id="IPR036640">
    <property type="entry name" value="ABC1_TM_sf"/>
</dbReference>
<dbReference type="PROSITE" id="PS50929">
    <property type="entry name" value="ABC_TM1F"/>
    <property type="match status" value="1"/>
</dbReference>
<dbReference type="InterPro" id="IPR027417">
    <property type="entry name" value="P-loop_NTPase"/>
</dbReference>
<dbReference type="AlphaFoldDB" id="A0A1Q8CKP0"/>
<sequence length="578" mass="61016">MRLTVPYADPGTPDSRGPGRYLLWLVRRQPARVLLGSLLASAWLVGLVVQPLLLARAIDDGLRTRDLASILLWTAALLAAGAANAGLGVLRHRTMTFIRLDAGFRTVQVVVRHAAAVGAELPRRTSSGEVVSIGAADLDRIMRTMTSTGPGIGAVITYAVVAVLLVDISPVLALVVLLGVPALMLSLASLLRRVRETETAYREQQGALAARAGDIVAGLRVLCGIGGKDRFAHRYRRDSAALREQGYRVGATASWVEGISVGLPSLFLAAVTWLAARMSAAGEITVGEMVAVYGYVAVLATPVFFIIEGALDINRGLVAARRVVRVLALRPAVTDRGTDRGTERGTVPCPQGPAELHDPVSGLTVRPGELLVLAPAQPADALAVVDRLGRFVDSDATWDGAPLAAMPLAEVRRRILVADNDAHLFAGPLREVVASEHDHTDEAIAHAIRSAAAEDVLTGLPAGLGSPVEAQGRNLSGGQRQRVRLVRALLADPEVLILVEPTSAVDAHTEAAAAAGLRTHRRDRTTVVVATSPLLLARADRVAYLLDGRVAATGTHAELLATEPGYRALAHRGEELVP</sequence>
<gene>
    <name evidence="9" type="ORF">BU204_24555</name>
</gene>
<feature type="transmembrane region" description="Helical" evidence="6">
    <location>
        <begin position="292"/>
        <end position="311"/>
    </location>
</feature>
<dbReference type="PANTHER" id="PTHR43394">
    <property type="entry name" value="ATP-DEPENDENT PERMEASE MDL1, MITOCHONDRIAL"/>
    <property type="match status" value="1"/>
</dbReference>
<evidence type="ECO:0000313" key="9">
    <source>
        <dbReference type="EMBL" id="OLF14913.1"/>
    </source>
</evidence>
<evidence type="ECO:0000256" key="3">
    <source>
        <dbReference type="ARBA" id="ARBA00022989"/>
    </source>
</evidence>
<feature type="transmembrane region" description="Helical" evidence="6">
    <location>
        <begin position="255"/>
        <end position="276"/>
    </location>
</feature>
<keyword evidence="3 6" id="KW-1133">Transmembrane helix</keyword>
<dbReference type="InterPro" id="IPR003439">
    <property type="entry name" value="ABC_transporter-like_ATP-bd"/>
</dbReference>
<dbReference type="PROSITE" id="PS00211">
    <property type="entry name" value="ABC_TRANSPORTER_1"/>
    <property type="match status" value="1"/>
</dbReference>
<feature type="domain" description="ABC transmembrane type-1" evidence="8">
    <location>
        <begin position="34"/>
        <end position="315"/>
    </location>
</feature>
<dbReference type="PANTHER" id="PTHR43394:SF1">
    <property type="entry name" value="ATP-BINDING CASSETTE SUB-FAMILY B MEMBER 10, MITOCHONDRIAL"/>
    <property type="match status" value="1"/>
</dbReference>
<dbReference type="InterPro" id="IPR011527">
    <property type="entry name" value="ABC1_TM_dom"/>
</dbReference>
<feature type="domain" description="ABC transporter" evidence="7">
    <location>
        <begin position="261"/>
        <end position="572"/>
    </location>
</feature>
<evidence type="ECO:0000259" key="7">
    <source>
        <dbReference type="PROSITE" id="PS50893"/>
    </source>
</evidence>
<dbReference type="Pfam" id="PF00664">
    <property type="entry name" value="ABC_membrane"/>
    <property type="match status" value="1"/>
</dbReference>
<protein>
    <submittedName>
        <fullName evidence="9">ABC transporter</fullName>
    </submittedName>
</protein>
<evidence type="ECO:0000256" key="6">
    <source>
        <dbReference type="SAM" id="Phobius"/>
    </source>
</evidence>
<proteinExistence type="predicted"/>
<feature type="transmembrane region" description="Helical" evidence="6">
    <location>
        <begin position="33"/>
        <end position="58"/>
    </location>
</feature>